<feature type="non-terminal residue" evidence="1">
    <location>
        <position position="1"/>
    </location>
</feature>
<reference evidence="1" key="1">
    <citation type="submission" date="2020-11" db="EMBL/GenBank/DDBJ databases">
        <authorList>
            <person name="Tran Van P."/>
        </authorList>
    </citation>
    <scope>NUCLEOTIDE SEQUENCE</scope>
</reference>
<accession>A0A7R8ZVB9</accession>
<gene>
    <name evidence="1" type="ORF">CTOB1V02_LOCUS15707</name>
</gene>
<sequence length="97" mass="10623">MQLGSLRSAAPLLGRRFTSSLTSCEAKWKKDAQRSTPPPHLFADWSTDGAPVIHIPLSSATTESRIVLDLSPTDADRLISYQFLRLPSHAQGHLPTT</sequence>
<name>A0A7R8ZVB9_9CRUS</name>
<dbReference type="AlphaFoldDB" id="A0A7R8ZVB9"/>
<protein>
    <submittedName>
        <fullName evidence="1">Uncharacterized protein</fullName>
    </submittedName>
</protein>
<organism evidence="1">
    <name type="scientific">Cyprideis torosa</name>
    <dbReference type="NCBI Taxonomy" id="163714"/>
    <lineage>
        <taxon>Eukaryota</taxon>
        <taxon>Metazoa</taxon>
        <taxon>Ecdysozoa</taxon>
        <taxon>Arthropoda</taxon>
        <taxon>Crustacea</taxon>
        <taxon>Oligostraca</taxon>
        <taxon>Ostracoda</taxon>
        <taxon>Podocopa</taxon>
        <taxon>Podocopida</taxon>
        <taxon>Cytherocopina</taxon>
        <taxon>Cytheroidea</taxon>
        <taxon>Cytherideidae</taxon>
        <taxon>Cyprideis</taxon>
    </lineage>
</organism>
<proteinExistence type="predicted"/>
<dbReference type="EMBL" id="OB693250">
    <property type="protein sequence ID" value="CAD7237892.1"/>
    <property type="molecule type" value="Genomic_DNA"/>
</dbReference>
<evidence type="ECO:0000313" key="1">
    <source>
        <dbReference type="EMBL" id="CAD7237892.1"/>
    </source>
</evidence>